<dbReference type="PANTHER" id="PTHR33067">
    <property type="entry name" value="RNA-DIRECTED DNA POLYMERASE-RELATED"/>
    <property type="match status" value="1"/>
</dbReference>
<organism evidence="1 2">
    <name type="scientific">Senna tora</name>
    <dbReference type="NCBI Taxonomy" id="362788"/>
    <lineage>
        <taxon>Eukaryota</taxon>
        <taxon>Viridiplantae</taxon>
        <taxon>Streptophyta</taxon>
        <taxon>Embryophyta</taxon>
        <taxon>Tracheophyta</taxon>
        <taxon>Spermatophyta</taxon>
        <taxon>Magnoliopsida</taxon>
        <taxon>eudicotyledons</taxon>
        <taxon>Gunneridae</taxon>
        <taxon>Pentapetalae</taxon>
        <taxon>rosids</taxon>
        <taxon>fabids</taxon>
        <taxon>Fabales</taxon>
        <taxon>Fabaceae</taxon>
        <taxon>Caesalpinioideae</taxon>
        <taxon>Cassia clade</taxon>
        <taxon>Senna</taxon>
    </lineage>
</organism>
<keyword evidence="2" id="KW-1185">Reference proteome</keyword>
<comment type="caution">
    <text evidence="1">The sequence shown here is derived from an EMBL/GenBank/DDBJ whole genome shotgun (WGS) entry which is preliminary data.</text>
</comment>
<proteinExistence type="predicted"/>
<dbReference type="AlphaFoldDB" id="A0A834XHS3"/>
<dbReference type="EMBL" id="JAAIUW010000001">
    <property type="protein sequence ID" value="KAF7844833.1"/>
    <property type="molecule type" value="Genomic_DNA"/>
</dbReference>
<keyword evidence="1" id="KW-0548">Nucleotidyltransferase</keyword>
<reference evidence="1" key="1">
    <citation type="submission" date="2020-09" db="EMBL/GenBank/DDBJ databases">
        <title>Genome-Enabled Discovery of Anthraquinone Biosynthesis in Senna tora.</title>
        <authorList>
            <person name="Kang S.-H."/>
            <person name="Pandey R.P."/>
            <person name="Lee C.-M."/>
            <person name="Sim J.-S."/>
            <person name="Jeong J.-T."/>
            <person name="Choi B.-S."/>
            <person name="Jung M."/>
            <person name="Ginzburg D."/>
            <person name="Zhao K."/>
            <person name="Won S.Y."/>
            <person name="Oh T.-J."/>
            <person name="Yu Y."/>
            <person name="Kim N.-H."/>
            <person name="Lee O.R."/>
            <person name="Lee T.-H."/>
            <person name="Bashyal P."/>
            <person name="Kim T.-S."/>
            <person name="Lee W.-H."/>
            <person name="Kawkins C."/>
            <person name="Kim C.-K."/>
            <person name="Kim J.S."/>
            <person name="Ahn B.O."/>
            <person name="Rhee S.Y."/>
            <person name="Sohng J.K."/>
        </authorList>
    </citation>
    <scope>NUCLEOTIDE SEQUENCE</scope>
    <source>
        <tissue evidence="1">Leaf</tissue>
    </source>
</reference>
<evidence type="ECO:0000313" key="1">
    <source>
        <dbReference type="EMBL" id="KAF7844833.1"/>
    </source>
</evidence>
<keyword evidence="1" id="KW-0239">DNA-directed DNA polymerase</keyword>
<accession>A0A834XHS3</accession>
<evidence type="ECO:0000313" key="2">
    <source>
        <dbReference type="Proteomes" id="UP000634136"/>
    </source>
</evidence>
<protein>
    <submittedName>
        <fullName evidence="1">DNA-directed DNA polymerase</fullName>
    </submittedName>
</protein>
<dbReference type="PANTHER" id="PTHR33067:SF9">
    <property type="entry name" value="RNA-DIRECTED DNA POLYMERASE"/>
    <property type="match status" value="1"/>
</dbReference>
<dbReference type="GO" id="GO:0003887">
    <property type="term" value="F:DNA-directed DNA polymerase activity"/>
    <property type="evidence" value="ECO:0007669"/>
    <property type="project" value="UniProtKB-KW"/>
</dbReference>
<keyword evidence="1" id="KW-0808">Transferase</keyword>
<dbReference type="Proteomes" id="UP000634136">
    <property type="component" value="Unassembled WGS sequence"/>
</dbReference>
<sequence>MGLRSPHLVSRILSIARGRWMIGFLVGGITTPDRLLNPRNTKVGALRGLLITGLSIELCLWSPQYGVRLAILQKMKVGAKLDCLPQVVANFIIIELFLRLFHECRIGTINICVYVRKLIKVSNDFTNNFPAMVGCLMKFTQLSTSTVSIMLLSGSPSGSNSSHRSWIPVDQQLSLGRPFLATGRTLIDVQKGELTMRVQNEQVTFNVFKAMKHPDDVEESL</sequence>
<gene>
    <name evidence="1" type="ORF">G2W53_001738</name>
</gene>
<dbReference type="OrthoDB" id="1436742at2759"/>
<name>A0A834XHS3_9FABA</name>